<feature type="region of interest" description="Disordered" evidence="2">
    <location>
        <begin position="419"/>
        <end position="439"/>
    </location>
</feature>
<dbReference type="RefSeq" id="WP_147702285.1">
    <property type="nucleotide sequence ID" value="NZ_VDUY01000001.1"/>
</dbReference>
<feature type="coiled-coil region" evidence="1">
    <location>
        <begin position="617"/>
        <end position="696"/>
    </location>
</feature>
<dbReference type="Proteomes" id="UP000321548">
    <property type="component" value="Unassembled WGS sequence"/>
</dbReference>
<comment type="caution">
    <text evidence="4">The sequence shown here is derived from an EMBL/GenBank/DDBJ whole genome shotgun (WGS) entry which is preliminary data.</text>
</comment>
<dbReference type="EMBL" id="VDUY01000001">
    <property type="protein sequence ID" value="TXL68144.1"/>
    <property type="molecule type" value="Genomic_DNA"/>
</dbReference>
<reference evidence="4 5" key="1">
    <citation type="submission" date="2019-06" db="EMBL/GenBank/DDBJ databases">
        <title>Quisquiliibacterium sp. nov., isolated from a maize field.</title>
        <authorList>
            <person name="Lin S.-Y."/>
            <person name="Tsai C.-F."/>
            <person name="Young C.-C."/>
        </authorList>
    </citation>
    <scope>NUCLEOTIDE SEQUENCE [LARGE SCALE GENOMIC DNA]</scope>
    <source>
        <strain evidence="4 5">CC-CFT501</strain>
    </source>
</reference>
<dbReference type="InterPro" id="IPR027417">
    <property type="entry name" value="P-loop_NTPase"/>
</dbReference>
<dbReference type="AlphaFoldDB" id="A0A5C8P4T3"/>
<dbReference type="InterPro" id="IPR038734">
    <property type="entry name" value="YhaN_AAA"/>
</dbReference>
<dbReference type="PANTHER" id="PTHR41259">
    <property type="entry name" value="DOUBLE-STRAND BREAK REPAIR RAD50 ATPASE, PUTATIVE-RELATED"/>
    <property type="match status" value="1"/>
</dbReference>
<feature type="coiled-coil region" evidence="1">
    <location>
        <begin position="284"/>
        <end position="318"/>
    </location>
</feature>
<feature type="domain" description="YhaN AAA" evidence="3">
    <location>
        <begin position="1"/>
        <end position="216"/>
    </location>
</feature>
<proteinExistence type="predicted"/>
<dbReference type="PANTHER" id="PTHR41259:SF1">
    <property type="entry name" value="DOUBLE-STRAND BREAK REPAIR RAD50 ATPASE, PUTATIVE-RELATED"/>
    <property type="match status" value="1"/>
</dbReference>
<evidence type="ECO:0000313" key="4">
    <source>
        <dbReference type="EMBL" id="TXL68144.1"/>
    </source>
</evidence>
<protein>
    <recommendedName>
        <fullName evidence="3">YhaN AAA domain-containing protein</fullName>
    </recommendedName>
</protein>
<keyword evidence="1" id="KW-0175">Coiled coil</keyword>
<keyword evidence="5" id="KW-1185">Reference proteome</keyword>
<evidence type="ECO:0000256" key="2">
    <source>
        <dbReference type="SAM" id="MobiDB-lite"/>
    </source>
</evidence>
<name>A0A5C8P4T3_9BURK</name>
<evidence type="ECO:0000259" key="3">
    <source>
        <dbReference type="Pfam" id="PF13514"/>
    </source>
</evidence>
<organism evidence="4 5">
    <name type="scientific">Zeimonas arvi</name>
    <dbReference type="NCBI Taxonomy" id="2498847"/>
    <lineage>
        <taxon>Bacteria</taxon>
        <taxon>Pseudomonadati</taxon>
        <taxon>Pseudomonadota</taxon>
        <taxon>Betaproteobacteria</taxon>
        <taxon>Burkholderiales</taxon>
        <taxon>Burkholderiaceae</taxon>
        <taxon>Zeimonas</taxon>
    </lineage>
</organism>
<sequence length="1193" mass="129325">MRLLRLHLKAFGPFTERVLEFGPDGRGLVLVHGPNEAGKSSALRAMTDLRFGIPQQSPDNFVHPHPDMRVGGEFVDRSGARHALMRRKGRINTLYRTDFADPEAQPIDPAPPELEALLTCGLSRDEYETGFAIDHGRLRKGGKALLEGEGEVGAALFEASAGVQSIPRILDRLDQSARRFFMPGARGRNARINEALRALDENRNAMKEALIRPAHWAELSRRHRTAAEALAALEARQRELGSRLRQVAELRAVAPLLGALDHARTVLEELREVPPLPDAAASERAAAESGLAAARQDAEDAAAEAARQRQRLARLSLDRAILDIAPAARRLLASAESIDRHRIELASTTAEVATESQRVAEIARRIDPQAFAGGATGPDSHETRSAVAAVLARAPSLAGRTAIEEALRDVERLEQALEQHREAAAEAQEPDEGAEPSLAPPEARAALRIARAAVAGNARLLQQLVELPAAIEAARRALAIALADAGLPDEAALRRARPLLDTQIDDAISADRRDATRREEHERRLARIAEAREDETARRDAVLAQGEVPTREALAAARAHRDAGWALVRAAYVERTHPRTEDFAGDRPLPLAYEESVARADALADTLAAEHERSAQLQASLREIAKLDRDAAELRRQLEEIAREAAARQARWQRQLADAHLPPLSPAALRDWQARLARLRSAAEALQARVDEHEAARGLAHRLAASLHAAIEASGHAVPDAQTPIEALAAIADEIEDRHRQAEKRLDTARGQRAQRELQRRQSAAREAALRKALGEARAALDAPLGGLLIEGESSIAVIRARLAEFDALLAGHERLAAVEAGARRARQALSLLERDAGSIATSLGEPAPADLRLWLERLATRLDGAESDAREHALASQALEAATANLARHRATAARHEATLARLCESAGVASPAALPEAEARAQRRRDAQAAFDGASAQLAQASRQPVEALREHLAGLDPDRLDADETTCTRALADLEDELRAAREAEESARHALRAIDGADTAAAARETMEQAAARIRGDLPDWIRTRLAHALLGEATKRFRDRAQGPMLRAASAYFERMTEGAFTRLLTDDSAADRPVLLAERRDGRRIGVEAMSEGSCDQLYLALRLAALGLRREAGVDLPVVLDDVLMTSDDRRAAHMLQALADFAQTGQAIVFTHHGHLVDLARAALPADRLVVVELAPAQDALHRAP</sequence>
<accession>A0A5C8P4T3</accession>
<evidence type="ECO:0000256" key="1">
    <source>
        <dbReference type="SAM" id="Coils"/>
    </source>
</evidence>
<dbReference type="OrthoDB" id="9764467at2"/>
<dbReference type="Pfam" id="PF13514">
    <property type="entry name" value="AAA_27"/>
    <property type="match status" value="1"/>
</dbReference>
<feature type="coiled-coil region" evidence="1">
    <location>
        <begin position="725"/>
        <end position="752"/>
    </location>
</feature>
<dbReference type="Gene3D" id="3.40.50.300">
    <property type="entry name" value="P-loop containing nucleotide triphosphate hydrolases"/>
    <property type="match status" value="2"/>
</dbReference>
<gene>
    <name evidence="4" type="ORF">FHP08_00070</name>
</gene>
<dbReference type="SUPFAM" id="SSF52540">
    <property type="entry name" value="P-loop containing nucleoside triphosphate hydrolases"/>
    <property type="match status" value="1"/>
</dbReference>
<evidence type="ECO:0000313" key="5">
    <source>
        <dbReference type="Proteomes" id="UP000321548"/>
    </source>
</evidence>